<comment type="subcellular location">
    <subcellularLocation>
        <location evidence="1">Cytoplasm</location>
    </subcellularLocation>
</comment>
<dbReference type="NCBIfam" id="TIGR00735">
    <property type="entry name" value="hisF"/>
    <property type="match status" value="1"/>
</dbReference>
<reference evidence="14 15" key="1">
    <citation type="submission" date="2015-11" db="EMBL/GenBank/DDBJ databases">
        <title>The complete genome of Buchnera aphidicola from Diuraphis noxia biotype SAM.</title>
        <authorList>
            <person name="Burger N.F.V."/>
            <person name="Oberholster A.-M."/>
        </authorList>
    </citation>
    <scope>NUCLEOTIDE SEQUENCE [LARGE SCALE GENOMIC DNA]</scope>
    <source>
        <strain evidence="14">SAM</strain>
    </source>
</reference>
<dbReference type="STRING" id="118101.ATN01_00515"/>
<dbReference type="GO" id="GO:0016829">
    <property type="term" value="F:lyase activity"/>
    <property type="evidence" value="ECO:0007669"/>
    <property type="project" value="UniProtKB-KW"/>
</dbReference>
<name>A0A1B2H8D5_BUCDN</name>
<dbReference type="EMBL" id="CP013259">
    <property type="protein sequence ID" value="ANZ22346.1"/>
    <property type="molecule type" value="Genomic_DNA"/>
</dbReference>
<comment type="similarity">
    <text evidence="3 13">Belongs to the HisA/HisF family.</text>
</comment>
<evidence type="ECO:0000256" key="3">
    <source>
        <dbReference type="ARBA" id="ARBA00009667"/>
    </source>
</evidence>
<evidence type="ECO:0000256" key="6">
    <source>
        <dbReference type="ARBA" id="ARBA00022490"/>
    </source>
</evidence>
<dbReference type="InterPro" id="IPR011060">
    <property type="entry name" value="RibuloseP-bd_barrel"/>
</dbReference>
<dbReference type="OrthoDB" id="9781903at2"/>
<keyword evidence="7 13" id="KW-0028">Amino-acid biosynthesis</keyword>
<dbReference type="GO" id="GO:0000107">
    <property type="term" value="F:imidazoleglycerol-phosphate synthase activity"/>
    <property type="evidence" value="ECO:0007669"/>
    <property type="project" value="InterPro"/>
</dbReference>
<dbReference type="FunFam" id="3.20.20.70:FF:000006">
    <property type="entry name" value="Imidazole glycerol phosphate synthase subunit HisF"/>
    <property type="match status" value="1"/>
</dbReference>
<dbReference type="InterPro" id="IPR004651">
    <property type="entry name" value="HisF"/>
</dbReference>
<dbReference type="PANTHER" id="PTHR21235">
    <property type="entry name" value="IMIDAZOLE GLYCEROL PHOSPHATE SYNTHASE SUBUNIT HISF/H IGP SYNTHASE SUBUNIT HISF/H"/>
    <property type="match status" value="1"/>
</dbReference>
<accession>A0A1B2H8D5</accession>
<comment type="subunit">
    <text evidence="4">Heterodimer of HisH and HisF.</text>
</comment>
<sequence length="258" mass="28588">MLAKRIIACLDVSNGVVVKGIQFKHHEVIGDILPLAERYANEGIDELVFYDITAATKNQLVDKSWIKKIAKVINIPFCVAGGIKSVEDAKNVLSSGADKISINSSALTDPNLITKISKRFGIQCTVVGIDSWYDKDKKCYMVKQYTGDIKKTYQTNWKTSDWVKQVQDKGAGEIVLNMMNNDGLKKGYDIVQLCKIRDICHVPLIASGGAGNMNHFYNALHEANVDGVLAASVFHKNTVNIKILKNFLVKKGIEIRIC</sequence>
<evidence type="ECO:0000256" key="10">
    <source>
        <dbReference type="ARBA" id="ARBA00025475"/>
    </source>
</evidence>
<evidence type="ECO:0000256" key="2">
    <source>
        <dbReference type="ARBA" id="ARBA00005091"/>
    </source>
</evidence>
<dbReference type="Proteomes" id="UP000093070">
    <property type="component" value="Chromosome"/>
</dbReference>
<dbReference type="InterPro" id="IPR050064">
    <property type="entry name" value="IGPS_HisA/HisF"/>
</dbReference>
<dbReference type="AlphaFoldDB" id="A0A1B2H8D5"/>
<evidence type="ECO:0000256" key="8">
    <source>
        <dbReference type="ARBA" id="ARBA00023102"/>
    </source>
</evidence>
<dbReference type="PATRIC" id="fig|118101.4.peg.97"/>
<evidence type="ECO:0000256" key="4">
    <source>
        <dbReference type="ARBA" id="ARBA00011152"/>
    </source>
</evidence>
<keyword evidence="9" id="KW-0456">Lyase</keyword>
<evidence type="ECO:0000256" key="1">
    <source>
        <dbReference type="ARBA" id="ARBA00004496"/>
    </source>
</evidence>
<evidence type="ECO:0000256" key="13">
    <source>
        <dbReference type="RuleBase" id="RU003657"/>
    </source>
</evidence>
<evidence type="ECO:0000256" key="5">
    <source>
        <dbReference type="ARBA" id="ARBA00012809"/>
    </source>
</evidence>
<dbReference type="UniPathway" id="UPA00031">
    <property type="reaction ID" value="UER00010"/>
</dbReference>
<keyword evidence="8 13" id="KW-0368">Histidine biosynthesis</keyword>
<organism evidence="14 15">
    <name type="scientific">Buchnera aphidicola subsp. Diuraphis noxia</name>
    <dbReference type="NCBI Taxonomy" id="118101"/>
    <lineage>
        <taxon>Bacteria</taxon>
        <taxon>Pseudomonadati</taxon>
        <taxon>Pseudomonadota</taxon>
        <taxon>Gammaproteobacteria</taxon>
        <taxon>Enterobacterales</taxon>
        <taxon>Erwiniaceae</taxon>
        <taxon>Buchnera</taxon>
    </lineage>
</organism>
<dbReference type="EC" id="4.3.2.10" evidence="5"/>
<evidence type="ECO:0000313" key="14">
    <source>
        <dbReference type="EMBL" id="ANZ22346.1"/>
    </source>
</evidence>
<evidence type="ECO:0000256" key="11">
    <source>
        <dbReference type="ARBA" id="ARBA00030264"/>
    </source>
</evidence>
<protein>
    <recommendedName>
        <fullName evidence="5">imidazole glycerol-phosphate synthase</fullName>
        <ecNumber evidence="5">4.3.2.10</ecNumber>
    </recommendedName>
    <alternativeName>
        <fullName evidence="11">IGP synthase cyclase subunit</fullName>
    </alternativeName>
</protein>
<dbReference type="RefSeq" id="WP_075433166.1">
    <property type="nucleotide sequence ID" value="NZ_CP013259.1"/>
</dbReference>
<evidence type="ECO:0000256" key="12">
    <source>
        <dbReference type="ARBA" id="ARBA00047838"/>
    </source>
</evidence>
<dbReference type="Pfam" id="PF00977">
    <property type="entry name" value="His_biosynth"/>
    <property type="match status" value="1"/>
</dbReference>
<dbReference type="PANTHER" id="PTHR21235:SF2">
    <property type="entry name" value="IMIDAZOLE GLYCEROL PHOSPHATE SYNTHASE HISHF"/>
    <property type="match status" value="1"/>
</dbReference>
<proteinExistence type="inferred from homology"/>
<evidence type="ECO:0000313" key="15">
    <source>
        <dbReference type="Proteomes" id="UP000093070"/>
    </source>
</evidence>
<comment type="catalytic activity">
    <reaction evidence="12">
        <text>5-[(5-phospho-1-deoxy-D-ribulos-1-ylimino)methylamino]-1-(5-phospho-beta-D-ribosyl)imidazole-4-carboxamide + L-glutamine = D-erythro-1-(imidazol-4-yl)glycerol 3-phosphate + 5-amino-1-(5-phospho-beta-D-ribosyl)imidazole-4-carboxamide + L-glutamate + H(+)</text>
        <dbReference type="Rhea" id="RHEA:24793"/>
        <dbReference type="ChEBI" id="CHEBI:15378"/>
        <dbReference type="ChEBI" id="CHEBI:29985"/>
        <dbReference type="ChEBI" id="CHEBI:58278"/>
        <dbReference type="ChEBI" id="CHEBI:58359"/>
        <dbReference type="ChEBI" id="CHEBI:58475"/>
        <dbReference type="ChEBI" id="CHEBI:58525"/>
        <dbReference type="EC" id="4.3.2.10"/>
    </reaction>
</comment>
<comment type="function">
    <text evidence="10">IGPS catalyzes the conversion of PRFAR and glutamine to IGP, AICAR and glutamate. The HisF subunit catalyzes the cyclization activity that produces IGP and AICAR from PRFAR using the ammonia provided by the HisH subunit.</text>
</comment>
<evidence type="ECO:0000256" key="9">
    <source>
        <dbReference type="ARBA" id="ARBA00023239"/>
    </source>
</evidence>
<dbReference type="CDD" id="cd04731">
    <property type="entry name" value="HisF"/>
    <property type="match status" value="1"/>
</dbReference>
<dbReference type="InterPro" id="IPR013785">
    <property type="entry name" value="Aldolase_TIM"/>
</dbReference>
<evidence type="ECO:0000256" key="7">
    <source>
        <dbReference type="ARBA" id="ARBA00022605"/>
    </source>
</evidence>
<keyword evidence="6" id="KW-0963">Cytoplasm</keyword>
<gene>
    <name evidence="14" type="ORF">ATN01_00515</name>
</gene>
<dbReference type="GO" id="GO:0005737">
    <property type="term" value="C:cytoplasm"/>
    <property type="evidence" value="ECO:0007669"/>
    <property type="project" value="UniProtKB-SubCell"/>
</dbReference>
<dbReference type="GO" id="GO:0000105">
    <property type="term" value="P:L-histidine biosynthetic process"/>
    <property type="evidence" value="ECO:0007669"/>
    <property type="project" value="UniProtKB-UniPathway"/>
</dbReference>
<dbReference type="Gene3D" id="3.20.20.70">
    <property type="entry name" value="Aldolase class I"/>
    <property type="match status" value="1"/>
</dbReference>
<dbReference type="InterPro" id="IPR006062">
    <property type="entry name" value="His_biosynth"/>
</dbReference>
<dbReference type="SUPFAM" id="SSF51366">
    <property type="entry name" value="Ribulose-phoshate binding barrel"/>
    <property type="match status" value="1"/>
</dbReference>
<comment type="pathway">
    <text evidence="2">Amino-acid biosynthesis; L-histidine biosynthesis; L-histidine from 5-phospho-alpha-D-ribose 1-diphosphate: step 5/9.</text>
</comment>